<sequence length="67" mass="8175">MSLGCTAEAWKNILRWLYLERLVLERALPSLNASPWRLQQIQNHYCHATPSKKKKKKERERERERER</sequence>
<name>A0A6N2N1Y9_SALVM</name>
<dbReference type="EMBL" id="CAADRP010002040">
    <property type="protein sequence ID" value="VFU59729.1"/>
    <property type="molecule type" value="Genomic_DNA"/>
</dbReference>
<proteinExistence type="predicted"/>
<organism evidence="2">
    <name type="scientific">Salix viminalis</name>
    <name type="common">Common osier</name>
    <name type="synonym">Basket willow</name>
    <dbReference type="NCBI Taxonomy" id="40686"/>
    <lineage>
        <taxon>Eukaryota</taxon>
        <taxon>Viridiplantae</taxon>
        <taxon>Streptophyta</taxon>
        <taxon>Embryophyta</taxon>
        <taxon>Tracheophyta</taxon>
        <taxon>Spermatophyta</taxon>
        <taxon>Magnoliopsida</taxon>
        <taxon>eudicotyledons</taxon>
        <taxon>Gunneridae</taxon>
        <taxon>Pentapetalae</taxon>
        <taxon>rosids</taxon>
        <taxon>fabids</taxon>
        <taxon>Malpighiales</taxon>
        <taxon>Salicaceae</taxon>
        <taxon>Saliceae</taxon>
        <taxon>Salix</taxon>
    </lineage>
</organism>
<dbReference type="AlphaFoldDB" id="A0A6N2N1Y9"/>
<protein>
    <submittedName>
        <fullName evidence="2">Uncharacterized protein</fullName>
    </submittedName>
</protein>
<reference evidence="2" key="1">
    <citation type="submission" date="2019-03" db="EMBL/GenBank/DDBJ databases">
        <authorList>
            <person name="Mank J."/>
            <person name="Almeida P."/>
        </authorList>
    </citation>
    <scope>NUCLEOTIDE SEQUENCE</scope>
    <source>
        <strain evidence="2">78183</strain>
    </source>
</reference>
<gene>
    <name evidence="2" type="ORF">SVIM_LOCUS440328</name>
</gene>
<accession>A0A6N2N1Y9</accession>
<evidence type="ECO:0000256" key="1">
    <source>
        <dbReference type="SAM" id="MobiDB-lite"/>
    </source>
</evidence>
<evidence type="ECO:0000313" key="2">
    <source>
        <dbReference type="EMBL" id="VFU59729.1"/>
    </source>
</evidence>
<feature type="region of interest" description="Disordered" evidence="1">
    <location>
        <begin position="45"/>
        <end position="67"/>
    </location>
</feature>